<comment type="similarity">
    <text evidence="14">Belongs to the ligand-gated ion channel (TC 1.A.9) family.</text>
</comment>
<evidence type="ECO:0000313" key="19">
    <source>
        <dbReference type="Proteomes" id="UP000015101"/>
    </source>
</evidence>
<evidence type="ECO:0000256" key="2">
    <source>
        <dbReference type="ARBA" id="ARBA00022475"/>
    </source>
</evidence>
<dbReference type="Proteomes" id="UP000015101">
    <property type="component" value="Unassembled WGS sequence"/>
</dbReference>
<feature type="domain" description="Neurotransmitter-gated ion-channel ligand-binding" evidence="15">
    <location>
        <begin position="5"/>
        <end position="214"/>
    </location>
</feature>
<accession>T1G4W4</accession>
<evidence type="ECO:0000256" key="6">
    <source>
        <dbReference type="ARBA" id="ARBA00023065"/>
    </source>
</evidence>
<dbReference type="HOGENOM" id="CLU_018074_1_0_1"/>
<keyword evidence="1 14" id="KW-0813">Transport</keyword>
<dbReference type="InterPro" id="IPR006201">
    <property type="entry name" value="Neur_channel"/>
</dbReference>
<feature type="domain" description="Neurotransmitter-gated ion-channel transmembrane" evidence="16">
    <location>
        <begin position="221"/>
        <end position="487"/>
    </location>
</feature>
<dbReference type="GO" id="GO:0007268">
    <property type="term" value="P:chemical synaptic transmission"/>
    <property type="evidence" value="ECO:0000318"/>
    <property type="project" value="GO_Central"/>
</dbReference>
<feature type="transmembrane region" description="Helical" evidence="14">
    <location>
        <begin position="250"/>
        <end position="268"/>
    </location>
</feature>
<evidence type="ECO:0000256" key="13">
    <source>
        <dbReference type="ARBA" id="ARBA00034099"/>
    </source>
</evidence>
<keyword evidence="6 14" id="KW-0406">Ion transport</keyword>
<dbReference type="SUPFAM" id="SSF63712">
    <property type="entry name" value="Nicotinic receptor ligand binding domain-like"/>
    <property type="match status" value="1"/>
</dbReference>
<dbReference type="GO" id="GO:1904315">
    <property type="term" value="F:transmitter-gated monoatomic ion channel activity involved in regulation of postsynaptic membrane potential"/>
    <property type="evidence" value="ECO:0000318"/>
    <property type="project" value="GO_Central"/>
</dbReference>
<feature type="transmembrane region" description="Helical" evidence="14">
    <location>
        <begin position="215"/>
        <end position="238"/>
    </location>
</feature>
<dbReference type="GO" id="GO:0043005">
    <property type="term" value="C:neuron projection"/>
    <property type="evidence" value="ECO:0000318"/>
    <property type="project" value="GO_Central"/>
</dbReference>
<dbReference type="InterPro" id="IPR036734">
    <property type="entry name" value="Neur_chan_lig-bd_sf"/>
</dbReference>
<dbReference type="GO" id="GO:0042391">
    <property type="term" value="P:regulation of membrane potential"/>
    <property type="evidence" value="ECO:0000318"/>
    <property type="project" value="GO_Central"/>
</dbReference>
<keyword evidence="4 14" id="KW-1133">Transmembrane helix</keyword>
<keyword evidence="2" id="KW-1003">Cell membrane</keyword>
<dbReference type="EMBL" id="KB096900">
    <property type="protein sequence ID" value="ESO00681.1"/>
    <property type="molecule type" value="Genomic_DNA"/>
</dbReference>
<dbReference type="OMA" id="MPAVEVW"/>
<evidence type="ECO:0000256" key="10">
    <source>
        <dbReference type="ARBA" id="ARBA00023180"/>
    </source>
</evidence>
<name>T1G4W4_HELRO</name>
<evidence type="ECO:0000313" key="18">
    <source>
        <dbReference type="EnsemblMetazoa" id="HelroP82780"/>
    </source>
</evidence>
<dbReference type="InterPro" id="IPR002394">
    <property type="entry name" value="Nicotinic_acetylcholine_rcpt"/>
</dbReference>
<keyword evidence="3 14" id="KW-0812">Transmembrane</keyword>
<dbReference type="FunFam" id="1.20.58.390:FF:000038">
    <property type="entry name" value="Acetylcholine receptor subunit beta-like 1"/>
    <property type="match status" value="1"/>
</dbReference>
<proteinExistence type="inferred from homology"/>
<reference evidence="19" key="1">
    <citation type="submission" date="2012-12" db="EMBL/GenBank/DDBJ databases">
        <authorList>
            <person name="Hellsten U."/>
            <person name="Grimwood J."/>
            <person name="Chapman J.A."/>
            <person name="Shapiro H."/>
            <person name="Aerts A."/>
            <person name="Otillar R.P."/>
            <person name="Terry A.Y."/>
            <person name="Boore J.L."/>
            <person name="Simakov O."/>
            <person name="Marletaz F."/>
            <person name="Cho S.-J."/>
            <person name="Edsinger-Gonzales E."/>
            <person name="Havlak P."/>
            <person name="Kuo D.-H."/>
            <person name="Larsson T."/>
            <person name="Lv J."/>
            <person name="Arendt D."/>
            <person name="Savage R."/>
            <person name="Osoegawa K."/>
            <person name="de Jong P."/>
            <person name="Lindberg D.R."/>
            <person name="Seaver E.C."/>
            <person name="Weisblat D.A."/>
            <person name="Putnam N.H."/>
            <person name="Grigoriev I.V."/>
            <person name="Rokhsar D.S."/>
        </authorList>
    </citation>
    <scope>NUCLEOTIDE SEQUENCE</scope>
</reference>
<evidence type="ECO:0000256" key="5">
    <source>
        <dbReference type="ARBA" id="ARBA00023018"/>
    </source>
</evidence>
<evidence type="ECO:0000256" key="11">
    <source>
        <dbReference type="ARBA" id="ARBA00023286"/>
    </source>
</evidence>
<dbReference type="GO" id="GO:0045202">
    <property type="term" value="C:synapse"/>
    <property type="evidence" value="ECO:0000318"/>
    <property type="project" value="GO_Central"/>
</dbReference>
<dbReference type="PRINTS" id="PR00252">
    <property type="entry name" value="NRIONCHANNEL"/>
</dbReference>
<dbReference type="GO" id="GO:0005886">
    <property type="term" value="C:plasma membrane"/>
    <property type="evidence" value="ECO:0000318"/>
    <property type="project" value="GO_Central"/>
</dbReference>
<dbReference type="eggNOG" id="KOG3645">
    <property type="taxonomic scope" value="Eukaryota"/>
</dbReference>
<reference evidence="17 19" key="2">
    <citation type="journal article" date="2013" name="Nature">
        <title>Insights into bilaterian evolution from three spiralian genomes.</title>
        <authorList>
            <person name="Simakov O."/>
            <person name="Marletaz F."/>
            <person name="Cho S.J."/>
            <person name="Edsinger-Gonzales E."/>
            <person name="Havlak P."/>
            <person name="Hellsten U."/>
            <person name="Kuo D.H."/>
            <person name="Larsson T."/>
            <person name="Lv J."/>
            <person name="Arendt D."/>
            <person name="Savage R."/>
            <person name="Osoegawa K."/>
            <person name="de Jong P."/>
            <person name="Grimwood J."/>
            <person name="Chapman J.A."/>
            <person name="Shapiro H."/>
            <person name="Aerts A."/>
            <person name="Otillar R.P."/>
            <person name="Terry A.Y."/>
            <person name="Boore J.L."/>
            <person name="Grigoriev I.V."/>
            <person name="Lindberg D.R."/>
            <person name="Seaver E.C."/>
            <person name="Weisblat D.A."/>
            <person name="Putnam N.H."/>
            <person name="Rokhsar D.S."/>
        </authorList>
    </citation>
    <scope>NUCLEOTIDE SEQUENCE</scope>
</reference>
<dbReference type="GO" id="GO:0005892">
    <property type="term" value="C:acetylcholine-gated channel complex"/>
    <property type="evidence" value="ECO:0000318"/>
    <property type="project" value="GO_Central"/>
</dbReference>
<dbReference type="Pfam" id="PF02932">
    <property type="entry name" value="Neur_chan_memb"/>
    <property type="match status" value="1"/>
</dbReference>
<evidence type="ECO:0000256" key="9">
    <source>
        <dbReference type="ARBA" id="ARBA00023170"/>
    </source>
</evidence>
<dbReference type="NCBIfam" id="TIGR00860">
    <property type="entry name" value="LIC"/>
    <property type="match status" value="1"/>
</dbReference>
<protein>
    <submittedName>
        <fullName evidence="17 18">Uncharacterized protein</fullName>
    </submittedName>
</protein>
<dbReference type="Gene3D" id="1.20.58.390">
    <property type="entry name" value="Neurotransmitter-gated ion-channel transmembrane domain"/>
    <property type="match status" value="2"/>
</dbReference>
<keyword evidence="8" id="KW-1015">Disulfide bond</keyword>
<feature type="transmembrane region" description="Helical" evidence="14">
    <location>
        <begin position="280"/>
        <end position="303"/>
    </location>
</feature>
<dbReference type="GO" id="GO:0045211">
    <property type="term" value="C:postsynaptic membrane"/>
    <property type="evidence" value="ECO:0007669"/>
    <property type="project" value="InterPro"/>
</dbReference>
<dbReference type="InterPro" id="IPR006202">
    <property type="entry name" value="Neur_chan_lig-bd"/>
</dbReference>
<evidence type="ECO:0000313" key="17">
    <source>
        <dbReference type="EMBL" id="ESO00681.1"/>
    </source>
</evidence>
<dbReference type="KEGG" id="hro:HELRODRAFT_82780"/>
<dbReference type="RefSeq" id="XP_009021318.1">
    <property type="nucleotide sequence ID" value="XM_009023070.1"/>
</dbReference>
<dbReference type="STRING" id="6412.T1G4W4"/>
<comment type="subcellular location">
    <subcellularLocation>
        <location evidence="13">Synaptic cell membrane</location>
        <topology evidence="13">Multi-pass membrane protein</topology>
    </subcellularLocation>
</comment>
<evidence type="ECO:0000259" key="15">
    <source>
        <dbReference type="Pfam" id="PF02931"/>
    </source>
</evidence>
<dbReference type="AlphaFoldDB" id="T1G4W4"/>
<dbReference type="EnsemblMetazoa" id="HelroT82780">
    <property type="protein sequence ID" value="HelroP82780"/>
    <property type="gene ID" value="HelroG82780"/>
</dbReference>
<dbReference type="OrthoDB" id="5975154at2759"/>
<dbReference type="Gene3D" id="2.70.170.10">
    <property type="entry name" value="Neurotransmitter-gated ion-channel ligand-binding domain"/>
    <property type="match status" value="1"/>
</dbReference>
<organism evidence="18 19">
    <name type="scientific">Helobdella robusta</name>
    <name type="common">Californian leech</name>
    <dbReference type="NCBI Taxonomy" id="6412"/>
    <lineage>
        <taxon>Eukaryota</taxon>
        <taxon>Metazoa</taxon>
        <taxon>Spiralia</taxon>
        <taxon>Lophotrochozoa</taxon>
        <taxon>Annelida</taxon>
        <taxon>Clitellata</taxon>
        <taxon>Hirudinea</taxon>
        <taxon>Rhynchobdellida</taxon>
        <taxon>Glossiphoniidae</taxon>
        <taxon>Helobdella</taxon>
    </lineage>
</organism>
<dbReference type="GO" id="GO:0022848">
    <property type="term" value="F:acetylcholine-gated monoatomic cation-selective channel activity"/>
    <property type="evidence" value="ECO:0007669"/>
    <property type="project" value="InterPro"/>
</dbReference>
<dbReference type="InterPro" id="IPR036719">
    <property type="entry name" value="Neuro-gated_channel_TM_sf"/>
</dbReference>
<dbReference type="EMBL" id="AMQM01005393">
    <property type="status" value="NOT_ANNOTATED_CDS"/>
    <property type="molecule type" value="Genomic_DNA"/>
</dbReference>
<dbReference type="FunFam" id="2.70.170.10:FF:000005">
    <property type="entry name" value="Neuronal nicotinic acetylcholine receptor alpha4 subunit"/>
    <property type="match status" value="1"/>
</dbReference>
<keyword evidence="11" id="KW-1071">Ligand-gated ion channel</keyword>
<evidence type="ECO:0000256" key="7">
    <source>
        <dbReference type="ARBA" id="ARBA00023136"/>
    </source>
</evidence>
<evidence type="ECO:0000256" key="4">
    <source>
        <dbReference type="ARBA" id="ARBA00022989"/>
    </source>
</evidence>
<dbReference type="PROSITE" id="PS00236">
    <property type="entry name" value="NEUROTR_ION_CHANNEL"/>
    <property type="match status" value="1"/>
</dbReference>
<sequence>SDDEVRLIDNLFTKQGYNALIRPVQHLNESLIVAFNMALIQLINVDEKNQIVLTNVWLRMMWHDYQLKWDPYEYGGIGVIRMPAVEVWKPDIVLFNNADGRYEVSYKSNVVLSNDGKILWIPPAIYKSSCTIDVEYFPFDEQECHLKFGSWTFNGDQVRLDWYDDKQKIDLSDYVFSGTWDIMSCPGNLSLEFDQTEGYNRSYIIYSIKMRRKTLYYTTNLILPCILISFLSMCVFLLPAEALEKMTLCISILLALVVFLLLVSKILPPTSLTVPLIEKYLLFTFIMNLITIFITVFIINYSFRTPRTHKMPSWIRNLFLNFLPRLVLLKRPNHDKKYHKKAYSLYHHDDNSKENLDQVCNGKANRNVNSERFDTTRNPRKMTKFGEERPKTFINKLASEETPEYLRSKISMPSTKVTKMTTTSLESIPLCQETIKALEAVKYVATQMKNNDDYMEVLDDWRYVALVIDRLLFFIFLSVTVCGSIGVLINAPFIFEYVDQDAVIQNIINDKYGYGEARTPSSDNSL</sequence>
<gene>
    <name evidence="18" type="primary">20216112</name>
    <name evidence="17" type="ORF">HELRODRAFT_82780</name>
</gene>
<keyword evidence="12 14" id="KW-0407">Ion channel</keyword>
<dbReference type="InterPro" id="IPR018000">
    <property type="entry name" value="Neurotransmitter_ion_chnl_CS"/>
</dbReference>
<evidence type="ECO:0000256" key="12">
    <source>
        <dbReference type="ARBA" id="ARBA00023303"/>
    </source>
</evidence>
<dbReference type="GO" id="GO:0098703">
    <property type="term" value="P:calcium ion import across plasma membrane"/>
    <property type="evidence" value="ECO:0000318"/>
    <property type="project" value="GO_Central"/>
</dbReference>
<dbReference type="GO" id="GO:0004888">
    <property type="term" value="F:transmembrane signaling receptor activity"/>
    <property type="evidence" value="ECO:0007669"/>
    <property type="project" value="InterPro"/>
</dbReference>
<keyword evidence="7 14" id="KW-0472">Membrane</keyword>
<keyword evidence="10" id="KW-0325">Glycoprotein</keyword>
<evidence type="ECO:0000259" key="16">
    <source>
        <dbReference type="Pfam" id="PF02932"/>
    </source>
</evidence>
<feature type="transmembrane region" description="Helical" evidence="14">
    <location>
        <begin position="471"/>
        <end position="495"/>
    </location>
</feature>
<keyword evidence="9" id="KW-0675">Receptor</keyword>
<dbReference type="InterPro" id="IPR038050">
    <property type="entry name" value="Neuro_actylchol_rec"/>
</dbReference>
<dbReference type="PANTHER" id="PTHR18945">
    <property type="entry name" value="NEUROTRANSMITTER GATED ION CHANNEL"/>
    <property type="match status" value="1"/>
</dbReference>
<keyword evidence="19" id="KW-1185">Reference proteome</keyword>
<dbReference type="InParanoid" id="T1G4W4"/>
<dbReference type="CDD" id="cd19064">
    <property type="entry name" value="LGIC_TM_nAChR"/>
    <property type="match status" value="1"/>
</dbReference>
<dbReference type="GeneID" id="20216112"/>
<dbReference type="CTD" id="20216112"/>
<dbReference type="PRINTS" id="PR00254">
    <property type="entry name" value="NICOTINICR"/>
</dbReference>
<evidence type="ECO:0000256" key="1">
    <source>
        <dbReference type="ARBA" id="ARBA00022448"/>
    </source>
</evidence>
<keyword evidence="5" id="KW-0770">Synapse</keyword>
<evidence type="ECO:0000256" key="3">
    <source>
        <dbReference type="ARBA" id="ARBA00022692"/>
    </source>
</evidence>
<evidence type="ECO:0000256" key="8">
    <source>
        <dbReference type="ARBA" id="ARBA00023157"/>
    </source>
</evidence>
<dbReference type="InterPro" id="IPR006029">
    <property type="entry name" value="Neurotrans-gated_channel_TM"/>
</dbReference>
<dbReference type="SUPFAM" id="SSF90112">
    <property type="entry name" value="Neurotransmitter-gated ion-channel transmembrane pore"/>
    <property type="match status" value="1"/>
</dbReference>
<dbReference type="Pfam" id="PF02931">
    <property type="entry name" value="Neur_chan_LBD"/>
    <property type="match status" value="1"/>
</dbReference>
<reference evidence="18" key="3">
    <citation type="submission" date="2015-06" db="UniProtKB">
        <authorList>
            <consortium name="EnsemblMetazoa"/>
        </authorList>
    </citation>
    <scope>IDENTIFICATION</scope>
</reference>
<evidence type="ECO:0000256" key="14">
    <source>
        <dbReference type="RuleBase" id="RU000687"/>
    </source>
</evidence>
<dbReference type="CDD" id="cd19032">
    <property type="entry name" value="LGIC_ECD_nAChR_proto_beta-like"/>
    <property type="match status" value="1"/>
</dbReference>
<dbReference type="GO" id="GO:0005231">
    <property type="term" value="F:excitatory extracellular ligand-gated monoatomic ion channel activity"/>
    <property type="evidence" value="ECO:0000318"/>
    <property type="project" value="GO_Central"/>
</dbReference>